<evidence type="ECO:0000256" key="6">
    <source>
        <dbReference type="ARBA" id="ARBA00023136"/>
    </source>
</evidence>
<dbReference type="GO" id="GO:0005886">
    <property type="term" value="C:plasma membrane"/>
    <property type="evidence" value="ECO:0007669"/>
    <property type="project" value="UniProtKB-SubCell"/>
</dbReference>
<evidence type="ECO:0000256" key="4">
    <source>
        <dbReference type="ARBA" id="ARBA00022692"/>
    </source>
</evidence>
<keyword evidence="2" id="KW-1003">Cell membrane</keyword>
<dbReference type="KEGG" id="din:Selin_0847"/>
<dbReference type="Pfam" id="PF17200">
    <property type="entry name" value="sCache_2"/>
    <property type="match status" value="1"/>
</dbReference>
<dbReference type="Proteomes" id="UP000002572">
    <property type="component" value="Chromosome"/>
</dbReference>
<proteinExistence type="inferred from homology"/>
<evidence type="ECO:0000256" key="9">
    <source>
        <dbReference type="SAM" id="Coils"/>
    </source>
</evidence>
<evidence type="ECO:0000256" key="5">
    <source>
        <dbReference type="ARBA" id="ARBA00022989"/>
    </source>
</evidence>
<feature type="transmembrane region" description="Helical" evidence="10">
    <location>
        <begin position="192"/>
        <end position="213"/>
    </location>
</feature>
<keyword evidence="13" id="KW-1185">Reference proteome</keyword>
<dbReference type="PANTHER" id="PTHR43531:SF11">
    <property type="entry name" value="METHYL-ACCEPTING CHEMOTAXIS PROTEIN 3"/>
    <property type="match status" value="1"/>
</dbReference>
<dbReference type="PROSITE" id="PS50111">
    <property type="entry name" value="CHEMOTAXIS_TRANSDUC_2"/>
    <property type="match status" value="1"/>
</dbReference>
<dbReference type="STRING" id="653733.Selin_0847"/>
<protein>
    <submittedName>
        <fullName evidence="12">Chemotaxis sensory transducer</fullName>
    </submittedName>
</protein>
<dbReference type="GO" id="GO:0006935">
    <property type="term" value="P:chemotaxis"/>
    <property type="evidence" value="ECO:0007669"/>
    <property type="project" value="UniProtKB-KW"/>
</dbReference>
<keyword evidence="6 10" id="KW-0472">Membrane</keyword>
<feature type="transmembrane region" description="Helical" evidence="10">
    <location>
        <begin position="12"/>
        <end position="30"/>
    </location>
</feature>
<comment type="subcellular location">
    <subcellularLocation>
        <location evidence="1">Cell membrane</location>
        <topology evidence="1">Multi-pass membrane protein</topology>
    </subcellularLocation>
</comment>
<evidence type="ECO:0000256" key="3">
    <source>
        <dbReference type="ARBA" id="ARBA00022500"/>
    </source>
</evidence>
<dbReference type="InterPro" id="IPR033480">
    <property type="entry name" value="sCache_2"/>
</dbReference>
<evidence type="ECO:0000313" key="12">
    <source>
        <dbReference type="EMBL" id="ADU65587.1"/>
    </source>
</evidence>
<evidence type="ECO:0000256" key="7">
    <source>
        <dbReference type="ARBA" id="ARBA00029447"/>
    </source>
</evidence>
<dbReference type="InterPro" id="IPR004090">
    <property type="entry name" value="Chemotax_Me-accpt_rcpt"/>
</dbReference>
<evidence type="ECO:0000313" key="13">
    <source>
        <dbReference type="Proteomes" id="UP000002572"/>
    </source>
</evidence>
<dbReference type="SMART" id="SM01049">
    <property type="entry name" value="Cache_2"/>
    <property type="match status" value="1"/>
</dbReference>
<dbReference type="InParanoid" id="E6W2C9"/>
<dbReference type="PANTHER" id="PTHR43531">
    <property type="entry name" value="PROTEIN ICFG"/>
    <property type="match status" value="1"/>
</dbReference>
<dbReference type="GO" id="GO:0007165">
    <property type="term" value="P:signal transduction"/>
    <property type="evidence" value="ECO:0007669"/>
    <property type="project" value="UniProtKB-KW"/>
</dbReference>
<organism evidence="12 13">
    <name type="scientific">Desulfurispirillum indicum (strain ATCC BAA-1389 / DSM 22839 / S5)</name>
    <dbReference type="NCBI Taxonomy" id="653733"/>
    <lineage>
        <taxon>Bacteria</taxon>
        <taxon>Pseudomonadati</taxon>
        <taxon>Chrysiogenota</taxon>
        <taxon>Chrysiogenia</taxon>
        <taxon>Chrysiogenales</taxon>
        <taxon>Chrysiogenaceae</taxon>
        <taxon>Desulfurispirillum</taxon>
    </lineage>
</organism>
<evidence type="ECO:0000256" key="8">
    <source>
        <dbReference type="PROSITE-ProRule" id="PRU00284"/>
    </source>
</evidence>
<evidence type="ECO:0000256" key="1">
    <source>
        <dbReference type="ARBA" id="ARBA00004651"/>
    </source>
</evidence>
<evidence type="ECO:0000256" key="2">
    <source>
        <dbReference type="ARBA" id="ARBA00022475"/>
    </source>
</evidence>
<dbReference type="SMART" id="SM00283">
    <property type="entry name" value="MA"/>
    <property type="match status" value="1"/>
</dbReference>
<dbReference type="InterPro" id="IPR051310">
    <property type="entry name" value="MCP_chemotaxis"/>
</dbReference>
<dbReference type="GO" id="GO:0004888">
    <property type="term" value="F:transmembrane signaling receptor activity"/>
    <property type="evidence" value="ECO:0007669"/>
    <property type="project" value="InterPro"/>
</dbReference>
<keyword evidence="3" id="KW-0145">Chemotaxis</keyword>
<evidence type="ECO:0000259" key="11">
    <source>
        <dbReference type="PROSITE" id="PS50111"/>
    </source>
</evidence>
<name>E6W2C9_DESIS</name>
<keyword evidence="9" id="KW-0175">Coiled coil</keyword>
<feature type="domain" description="Methyl-accepting transducer" evidence="11">
    <location>
        <begin position="231"/>
        <end position="460"/>
    </location>
</feature>
<dbReference type="CDD" id="cd11386">
    <property type="entry name" value="MCP_signal"/>
    <property type="match status" value="1"/>
</dbReference>
<dbReference type="eggNOG" id="COG0840">
    <property type="taxonomic scope" value="Bacteria"/>
</dbReference>
<keyword evidence="4 10" id="KW-0812">Transmembrane</keyword>
<gene>
    <name evidence="12" type="ordered locus">Selin_0847</name>
</gene>
<dbReference type="Pfam" id="PF00015">
    <property type="entry name" value="MCPsignal"/>
    <property type="match status" value="1"/>
</dbReference>
<dbReference type="Gene3D" id="3.30.450.20">
    <property type="entry name" value="PAS domain"/>
    <property type="match status" value="1"/>
</dbReference>
<dbReference type="InterPro" id="IPR004089">
    <property type="entry name" value="MCPsignal_dom"/>
</dbReference>
<reference evidence="12 13" key="1">
    <citation type="submission" date="2010-12" db="EMBL/GenBank/DDBJ databases">
        <title>Complete sequence of Desulfurispirillum indicum S5.</title>
        <authorList>
            <consortium name="US DOE Joint Genome Institute"/>
            <person name="Lucas S."/>
            <person name="Copeland A."/>
            <person name="Lapidus A."/>
            <person name="Cheng J.-F."/>
            <person name="Goodwin L."/>
            <person name="Pitluck S."/>
            <person name="Chertkov O."/>
            <person name="Held B."/>
            <person name="Detter J.C."/>
            <person name="Han C."/>
            <person name="Tapia R."/>
            <person name="Land M."/>
            <person name="Hauser L."/>
            <person name="Kyrpides N."/>
            <person name="Ivanova N."/>
            <person name="Mikhailova N."/>
            <person name="Haggblom M."/>
            <person name="Rauschenbach I."/>
            <person name="Bini E."/>
            <person name="Woyke T."/>
        </authorList>
    </citation>
    <scope>NUCLEOTIDE SEQUENCE [LARGE SCALE GENOMIC DNA]</scope>
    <source>
        <strain evidence="13">ATCC BAA-1389 / DSM 22839 / S5</strain>
    </source>
</reference>
<dbReference type="HOGENOM" id="CLU_000445_107_21_0"/>
<dbReference type="OrthoDB" id="5390881at2"/>
<evidence type="ECO:0000256" key="10">
    <source>
        <dbReference type="SAM" id="Phobius"/>
    </source>
</evidence>
<keyword evidence="5 10" id="KW-1133">Transmembrane helix</keyword>
<dbReference type="EMBL" id="CP002432">
    <property type="protein sequence ID" value="ADU65587.1"/>
    <property type="molecule type" value="Genomic_DNA"/>
</dbReference>
<accession>E6W2C9</accession>
<keyword evidence="8" id="KW-0807">Transducer</keyword>
<comment type="similarity">
    <text evidence="7">Belongs to the methyl-accepting chemotaxis (MCP) protein family.</text>
</comment>
<dbReference type="Gene3D" id="1.10.287.950">
    <property type="entry name" value="Methyl-accepting chemotaxis protein"/>
    <property type="match status" value="1"/>
</dbReference>
<dbReference type="RefSeq" id="WP_013505473.1">
    <property type="nucleotide sequence ID" value="NC_014836.1"/>
</dbReference>
<dbReference type="PRINTS" id="PR00260">
    <property type="entry name" value="CHEMTRNSDUCR"/>
</dbReference>
<sequence length="496" mass="53842">MGRNMTLQAKIYVLIAFSALGLLALGWVLLSNLQDSMMEDRKSKLVGVVDVAYSLMENYHGRVLAGELDTETAQQIVLNAIRPMRYDGDEYFWINDMHPRMVMHPFNPAMEGQDISGNRDPNGLHLFLEMVRVVRQSNAGFVNYFWPKPGHTDPVEKISYVKGFEPWGWIIGSGVYVDDVRDDVNVVFRKSAIRGALATAIILTISIAVGLLIGRSISRPISRAFHEINQSGDQVLVASQEIASSAASLAEGASEQASNVEEVNATIHEASSANEQNAENAKQANLLAHEANQAAVTGDTQVKELMASMEEITTASEQIAKIIKTIDEIAFQTNLLALNAAVEAARAGEHGLGFAVVAEEVKSLAGRSANAARETATIIERAIVRIKEGNAIALRTNAAFGDIVDKVRKSSEIINDISASIQEQVSGMQQIATSMSHIDHITQRNAATSEEAAAASEELNAQAQNMMHVVGELGSIVGIRISKQVQEYLPPADNRR</sequence>
<dbReference type="SUPFAM" id="SSF58104">
    <property type="entry name" value="Methyl-accepting chemotaxis protein (MCP) signaling domain"/>
    <property type="match status" value="1"/>
</dbReference>
<dbReference type="AlphaFoldDB" id="E6W2C9"/>
<feature type="coiled-coil region" evidence="9">
    <location>
        <begin position="438"/>
        <end position="465"/>
    </location>
</feature>